<proteinExistence type="predicted"/>
<organism evidence="3 4">
    <name type="scientific">Marivirga aurantiaca</name>
    <dbReference type="NCBI Taxonomy" id="2802615"/>
    <lineage>
        <taxon>Bacteria</taxon>
        <taxon>Pseudomonadati</taxon>
        <taxon>Bacteroidota</taxon>
        <taxon>Cytophagia</taxon>
        <taxon>Cytophagales</taxon>
        <taxon>Marivirgaceae</taxon>
        <taxon>Marivirga</taxon>
    </lineage>
</organism>
<dbReference type="RefSeq" id="WP_201432961.1">
    <property type="nucleotide sequence ID" value="NZ_JAEQBW010000016.1"/>
</dbReference>
<evidence type="ECO:0000259" key="2">
    <source>
        <dbReference type="Pfam" id="PF05572"/>
    </source>
</evidence>
<dbReference type="Gene3D" id="3.40.390.10">
    <property type="entry name" value="Collagenase (Catalytic Domain)"/>
    <property type="match status" value="1"/>
</dbReference>
<keyword evidence="1" id="KW-0732">Signal</keyword>
<dbReference type="EMBL" id="JAEQBW010000016">
    <property type="protein sequence ID" value="MBK6267274.1"/>
    <property type="molecule type" value="Genomic_DNA"/>
</dbReference>
<reference evidence="3" key="1">
    <citation type="submission" date="2021-01" db="EMBL/GenBank/DDBJ databases">
        <title>Marivirga aurantiaca sp. nov., isolated from intertidal surface sediments.</title>
        <authorList>
            <person name="Zhang M."/>
        </authorList>
    </citation>
    <scope>NUCLEOTIDE SEQUENCE</scope>
    <source>
        <strain evidence="3">S37H4</strain>
    </source>
</reference>
<dbReference type="InterPro" id="IPR024079">
    <property type="entry name" value="MetalloPept_cat_dom_sf"/>
</dbReference>
<dbReference type="Proteomes" id="UP000611723">
    <property type="component" value="Unassembled WGS sequence"/>
</dbReference>
<evidence type="ECO:0000256" key="1">
    <source>
        <dbReference type="SAM" id="SignalP"/>
    </source>
</evidence>
<sequence length="562" mass="63529">MKALLILLILASNGYFLLSQNINTANISDCGTPFNLENYNRQKVNSSNSRLLVNPDSKLGVNVKVHFVRKNDGSGAKYNHSILNNLEIGLSNKFKDYNILFDIIGYTNINNTTYFDYDIVVDPNVSLFNINNDPNVINIYILNRAQVFTGLINGRAKDIPSNAFLITYDALFTTTMQHEMGHCLNLYHTFQGTATNTSGCAELVPSVLPNCEECGDLVCDTPADANTGRTGMYNPDIQNFMSYYRETRNRFTNGQKNRMLQTFYDENVVARTMNLHGNLYSSKKLACRGDGVTVSYNLNELPAGVTFSNWELSINAAPIWRNNTSVTFYLPSNSPYPSDMIYVTGYFRDRFNNVIKAKISVEFLSRNTPTPFHVATYSSSPNSGYQTLNNTTFCTNIDNGQYIYIRFNKRLKNISMNKTVGDAFINAGDRTIDGYDYMIYIPSANQYNFFQLTGTDICTGDLKNSNECIWLPRSRYVLGYIKNDEVQVELDDISLNIDHLTSRTTPNSEVKIQAYNEYGKKLLLSEISFDLNHIKFNTSYSGLIILKIIGSDQSVQTLKILK</sequence>
<keyword evidence="4" id="KW-1185">Reference proteome</keyword>
<feature type="signal peptide" evidence="1">
    <location>
        <begin position="1"/>
        <end position="17"/>
    </location>
</feature>
<evidence type="ECO:0000313" key="4">
    <source>
        <dbReference type="Proteomes" id="UP000611723"/>
    </source>
</evidence>
<accession>A0A934X233</accession>
<feature type="domain" description="Peptidase M43 pregnancy-associated plasma-A" evidence="2">
    <location>
        <begin position="163"/>
        <end position="261"/>
    </location>
</feature>
<dbReference type="InterPro" id="IPR008754">
    <property type="entry name" value="Peptidase_M43"/>
</dbReference>
<dbReference type="GO" id="GO:0008237">
    <property type="term" value="F:metallopeptidase activity"/>
    <property type="evidence" value="ECO:0007669"/>
    <property type="project" value="InterPro"/>
</dbReference>
<feature type="chain" id="PRO_5038033168" description="Peptidase M43 pregnancy-associated plasma-A domain-containing protein" evidence="1">
    <location>
        <begin position="18"/>
        <end position="562"/>
    </location>
</feature>
<dbReference type="SUPFAM" id="SSF55486">
    <property type="entry name" value="Metalloproteases ('zincins'), catalytic domain"/>
    <property type="match status" value="1"/>
</dbReference>
<evidence type="ECO:0000313" key="3">
    <source>
        <dbReference type="EMBL" id="MBK6267274.1"/>
    </source>
</evidence>
<name>A0A934X233_9BACT</name>
<protein>
    <recommendedName>
        <fullName evidence="2">Peptidase M43 pregnancy-associated plasma-A domain-containing protein</fullName>
    </recommendedName>
</protein>
<gene>
    <name evidence="3" type="ORF">JKA74_19690</name>
</gene>
<dbReference type="Pfam" id="PF05572">
    <property type="entry name" value="Peptidase_M43"/>
    <property type="match status" value="1"/>
</dbReference>
<dbReference type="AlphaFoldDB" id="A0A934X233"/>
<comment type="caution">
    <text evidence="3">The sequence shown here is derived from an EMBL/GenBank/DDBJ whole genome shotgun (WGS) entry which is preliminary data.</text>
</comment>